<dbReference type="STRING" id="4565.A0A3B6MRG5"/>
<dbReference type="Gene3D" id="1.20.1280.50">
    <property type="match status" value="1"/>
</dbReference>
<dbReference type="PANTHER" id="PTHR33127">
    <property type="entry name" value="TRANSMEMBRANE PROTEIN"/>
    <property type="match status" value="1"/>
</dbReference>
<reference evidence="3" key="2">
    <citation type="submission" date="2018-10" db="UniProtKB">
        <authorList>
            <consortium name="EnsemblPlants"/>
        </authorList>
    </citation>
    <scope>IDENTIFICATION</scope>
</reference>
<dbReference type="InterPro" id="IPR036047">
    <property type="entry name" value="F-box-like_dom_sf"/>
</dbReference>
<dbReference type="PANTHER" id="PTHR33127:SF91">
    <property type="entry name" value="F-BOX DOMAIN-CONTAINING PROTEIN"/>
    <property type="match status" value="1"/>
</dbReference>
<accession>A0A3B6MRG5</accession>
<dbReference type="OMA" id="EWHETEF"/>
<dbReference type="OrthoDB" id="651482at2759"/>
<evidence type="ECO:0000313" key="4">
    <source>
        <dbReference type="Proteomes" id="UP000019116"/>
    </source>
</evidence>
<evidence type="ECO:0008006" key="5">
    <source>
        <dbReference type="Google" id="ProtNLM"/>
    </source>
</evidence>
<dbReference type="Gramene" id="TraesCS5D02G207300.1">
    <property type="protein sequence ID" value="TraesCS5D02G207300.1.cds1"/>
    <property type="gene ID" value="TraesCS5D02G207300"/>
</dbReference>
<keyword evidence="4" id="KW-1185">Reference proteome</keyword>
<dbReference type="Proteomes" id="UP000019116">
    <property type="component" value="Chromosome 5D"/>
</dbReference>
<dbReference type="Gramene" id="TraesWEE_scaffold_162480_01G000200.1">
    <property type="protein sequence ID" value="TraesWEE_scaffold_162480_01G000200.1"/>
    <property type="gene ID" value="TraesWEE_scaffold_162480_01G000200"/>
</dbReference>
<dbReference type="Pfam" id="PF00646">
    <property type="entry name" value="F-box"/>
    <property type="match status" value="1"/>
</dbReference>
<name>A0A3B6MRG5_WHEAT</name>
<dbReference type="EnsemblPlants" id="TraesCS5D02G207300.1">
    <property type="protein sequence ID" value="TraesCS5D02G207300.1.cds1"/>
    <property type="gene ID" value="TraesCS5D02G207300"/>
</dbReference>
<evidence type="ECO:0000259" key="2">
    <source>
        <dbReference type="Pfam" id="PF03478"/>
    </source>
</evidence>
<dbReference type="Gramene" id="TraesCS5D03G0487600.1">
    <property type="protein sequence ID" value="TraesCS5D03G0487600.1.CDS1"/>
    <property type="gene ID" value="TraesCS5D03G0487600"/>
</dbReference>
<proteinExistence type="predicted"/>
<dbReference type="InterPro" id="IPR005174">
    <property type="entry name" value="KIB1-4_b-propeller"/>
</dbReference>
<feature type="domain" description="KIB1-4 beta-propeller" evidence="2">
    <location>
        <begin position="144"/>
        <end position="275"/>
    </location>
</feature>
<feature type="domain" description="F-box" evidence="1">
    <location>
        <begin position="7"/>
        <end position="40"/>
    </location>
</feature>
<evidence type="ECO:0000259" key="1">
    <source>
        <dbReference type="Pfam" id="PF00646"/>
    </source>
</evidence>
<dbReference type="Pfam" id="PF03478">
    <property type="entry name" value="Beta-prop_KIB1-4"/>
    <property type="match status" value="1"/>
</dbReference>
<dbReference type="SUPFAM" id="SSF81383">
    <property type="entry name" value="F-box domain"/>
    <property type="match status" value="1"/>
</dbReference>
<organism evidence="3">
    <name type="scientific">Triticum aestivum</name>
    <name type="common">Wheat</name>
    <dbReference type="NCBI Taxonomy" id="4565"/>
    <lineage>
        <taxon>Eukaryota</taxon>
        <taxon>Viridiplantae</taxon>
        <taxon>Streptophyta</taxon>
        <taxon>Embryophyta</taxon>
        <taxon>Tracheophyta</taxon>
        <taxon>Spermatophyta</taxon>
        <taxon>Magnoliopsida</taxon>
        <taxon>Liliopsida</taxon>
        <taxon>Poales</taxon>
        <taxon>Poaceae</taxon>
        <taxon>BOP clade</taxon>
        <taxon>Pooideae</taxon>
        <taxon>Triticodae</taxon>
        <taxon>Triticeae</taxon>
        <taxon>Triticinae</taxon>
        <taxon>Triticum</taxon>
    </lineage>
</organism>
<evidence type="ECO:0000313" key="3">
    <source>
        <dbReference type="EnsemblPlants" id="TraesCS5D02G207300.1.cds1"/>
    </source>
</evidence>
<dbReference type="Gramene" id="TraesROB_scaffold_106884_01G000200.1">
    <property type="protein sequence ID" value="TraesROB_scaffold_106884_01G000200.1"/>
    <property type="gene ID" value="TraesROB_scaffold_106884_01G000200"/>
</dbReference>
<reference evidence="3" key="1">
    <citation type="submission" date="2018-08" db="EMBL/GenBank/DDBJ databases">
        <authorList>
            <person name="Rossello M."/>
        </authorList>
    </citation>
    <scope>NUCLEOTIDE SEQUENCE [LARGE SCALE GENOMIC DNA]</scope>
    <source>
        <strain evidence="3">cv. Chinese Spring</strain>
    </source>
</reference>
<dbReference type="AlphaFoldDB" id="A0A3B6MRG5"/>
<dbReference type="Gramene" id="TraesCAD_scaffold_144138_01G000100.1">
    <property type="protein sequence ID" value="TraesCAD_scaffold_144138_01G000100.1"/>
    <property type="gene ID" value="TraesCAD_scaffold_144138_01G000100"/>
</dbReference>
<dbReference type="InterPro" id="IPR001810">
    <property type="entry name" value="F-box_dom"/>
</dbReference>
<sequence length="294" mass="33574">MSQERDWSSLPVDLLILILKRLRWSSHPSIALVCRQWSSAMSPFYPVWITPLLLNTTDVGTTNVRYYSPYFQKNFEIGDTLEAPDAKICYANGRYLTLCMSKQILKVDLLTDDFYRLAPISQRFEHIIYDGMGKMFGISTLAVQVIACCMQNSDGVWEHWEYSYPDRTKFTASPGSNPVLHHGLIYLLLEDGRLAVCDERRHEEGFEILEKPRGFGFVYEDSYLIESGQGELMVVLIGRRGSPVDVFKLNGPTMEWDKMESLDGRALFTGTLTTIMKKTTIKSDAEQDLPPKTL</sequence>
<dbReference type="Gramene" id="TraesCLE_scaffold_112681_01G000200.1">
    <property type="protein sequence ID" value="TraesCLE_scaffold_112681_01G000200.1"/>
    <property type="gene ID" value="TraesCLE_scaffold_112681_01G000200"/>
</dbReference>
<protein>
    <recommendedName>
        <fullName evidence="5">F-box domain-containing protein</fullName>
    </recommendedName>
</protein>